<comment type="caution">
    <text evidence="1">The sequence shown here is derived from an EMBL/GenBank/DDBJ whole genome shotgun (WGS) entry which is preliminary data.</text>
</comment>
<dbReference type="EMBL" id="BMAT01012980">
    <property type="protein sequence ID" value="GFS03093.1"/>
    <property type="molecule type" value="Genomic_DNA"/>
</dbReference>
<keyword evidence="2" id="KW-1185">Reference proteome</keyword>
<evidence type="ECO:0000313" key="1">
    <source>
        <dbReference type="EMBL" id="GFS03093.1"/>
    </source>
</evidence>
<evidence type="ECO:0000313" key="2">
    <source>
        <dbReference type="Proteomes" id="UP000762676"/>
    </source>
</evidence>
<gene>
    <name evidence="1" type="ORF">ElyMa_006461100</name>
</gene>
<proteinExistence type="predicted"/>
<name>A0AAV4HY44_9GAST</name>
<reference evidence="1 2" key="1">
    <citation type="journal article" date="2021" name="Elife">
        <title>Chloroplast acquisition without the gene transfer in kleptoplastic sea slugs, Plakobranchus ocellatus.</title>
        <authorList>
            <person name="Maeda T."/>
            <person name="Takahashi S."/>
            <person name="Yoshida T."/>
            <person name="Shimamura S."/>
            <person name="Takaki Y."/>
            <person name="Nagai Y."/>
            <person name="Toyoda A."/>
            <person name="Suzuki Y."/>
            <person name="Arimoto A."/>
            <person name="Ishii H."/>
            <person name="Satoh N."/>
            <person name="Nishiyama T."/>
            <person name="Hasebe M."/>
            <person name="Maruyama T."/>
            <person name="Minagawa J."/>
            <person name="Obokata J."/>
            <person name="Shigenobu S."/>
        </authorList>
    </citation>
    <scope>NUCLEOTIDE SEQUENCE [LARGE SCALE GENOMIC DNA]</scope>
</reference>
<organism evidence="1 2">
    <name type="scientific">Elysia marginata</name>
    <dbReference type="NCBI Taxonomy" id="1093978"/>
    <lineage>
        <taxon>Eukaryota</taxon>
        <taxon>Metazoa</taxon>
        <taxon>Spiralia</taxon>
        <taxon>Lophotrochozoa</taxon>
        <taxon>Mollusca</taxon>
        <taxon>Gastropoda</taxon>
        <taxon>Heterobranchia</taxon>
        <taxon>Euthyneura</taxon>
        <taxon>Panpulmonata</taxon>
        <taxon>Sacoglossa</taxon>
        <taxon>Placobranchoidea</taxon>
        <taxon>Plakobranchidae</taxon>
        <taxon>Elysia</taxon>
    </lineage>
</organism>
<dbReference type="AlphaFoldDB" id="A0AAV4HY44"/>
<sequence>MVEKVANLKVSCSECGYVFSIDNDIQGEINTFERLIQKNMDDVYEVMRLLQSMGGGRESDFKHADSVVDGIKQNIKKGGRKANEAKVLLAMLGGTEESLERTKDTQVEQIKTFWEVHRDCVYLVPFLKKKSIAASKFLPKYSEEKHCFENEQARVSYDLYIKDNLVYLKYLFVLDVSYEKLNVRVEGHHNWLGEIKACGLIVLQLVFAAFHYYLSGGVILDMQDRLHSFKDVLMLWMDVVGDAHIQNKEQCAGRFIVCILLGEYSIAAGLVNGFFDAYSRKQIDDKVLRCVGELLPGLSDYHNVGSGSFYQDAQNAKDFGDNVVGVFRTRLSSAPLLPDQLRDGLLQCCSESDEKLERCIQKIKGHEDSIHAAITKILEDEDKRKQEQLIARIAQPLPAAAHRAEESVAQRSASEKHTITVEDKAERNDALLHPIVASVIQEYMGSHRLIRYTLFEAFDKKLAKVVEDKTSSALHKAQAHFAMIDLIMDWLRSMLSGCLRYADCIDYAESCTRKGELMNDKKMYFDYRSAISEYWKYEKVLPEILVFMRSACFDYEMLCLRETDLQIELLDQISSIRSEKKSLEMWCRTFSATCKKLSSIYRKGRDISRKIKRKSHHKADATGKGDDFAKNAKLIGSKADNIHLLVKEIKTLPSGQKLYHLVETGKDRKTITPRVSEVLPVKTSSGCEQVSDGNLAASASASASASDEQLTVPSFIWTQLSQTLLPKQRSAIQKSPKADESLQASWSVAYWFNIVYYWGDEIGSAFSQHIREIMSTWPTQRPYLEEVIGVLSPRDMDIELVNDTHLGEVKAYIETSLRKECSSAGFFGPDCEIISHDPFCFGKQQSHRILVNHPEKEFPDCHRYNIDITTGKYDDTELALGNALKIPYEKSWLYISPMSDVIKKEIDFMQRFLGGPDRARKASIRVTLLDKLERRMPRLDESTKHVLITPMSNLSYTSKGF</sequence>
<accession>A0AAV4HY44</accession>
<dbReference type="Proteomes" id="UP000762676">
    <property type="component" value="Unassembled WGS sequence"/>
</dbReference>
<protein>
    <submittedName>
        <fullName evidence="1">Uncharacterized protein</fullName>
    </submittedName>
</protein>